<dbReference type="CDD" id="cd00090">
    <property type="entry name" value="HTH_ARSR"/>
    <property type="match status" value="1"/>
</dbReference>
<dbReference type="SMART" id="SM00418">
    <property type="entry name" value="HTH_ARSR"/>
    <property type="match status" value="1"/>
</dbReference>
<evidence type="ECO:0000256" key="3">
    <source>
        <dbReference type="ARBA" id="ARBA00023163"/>
    </source>
</evidence>
<proteinExistence type="predicted"/>
<dbReference type="PANTHER" id="PTHR43132">
    <property type="entry name" value="ARSENICAL RESISTANCE OPERON REPRESSOR ARSR-RELATED"/>
    <property type="match status" value="1"/>
</dbReference>
<dbReference type="PANTHER" id="PTHR43132:SF8">
    <property type="entry name" value="HTH-TYPE TRANSCRIPTIONAL REGULATOR KMTR"/>
    <property type="match status" value="1"/>
</dbReference>
<keyword evidence="5" id="KW-1185">Reference proteome</keyword>
<dbReference type="GO" id="GO:0003700">
    <property type="term" value="F:DNA-binding transcription factor activity"/>
    <property type="evidence" value="ECO:0007669"/>
    <property type="project" value="InterPro"/>
</dbReference>
<dbReference type="NCBIfam" id="NF033788">
    <property type="entry name" value="HTH_metalloreg"/>
    <property type="match status" value="1"/>
</dbReference>
<dbReference type="AlphaFoldDB" id="A0A1C0ALW2"/>
<dbReference type="GO" id="GO:0003677">
    <property type="term" value="F:DNA binding"/>
    <property type="evidence" value="ECO:0007669"/>
    <property type="project" value="UniProtKB-KW"/>
</dbReference>
<sequence length="119" mass="12819">MHADKKINSVPAEFVDLAAEVLSLLSDPTRIRIILTLDAAGELSVGELAQAVAKNPSGVSQHLARLRMARMVTTRQDGTRVLYKLADEHALSVVIEAVRQAEHSVASAGQLPLHHSHEA</sequence>
<dbReference type="InterPro" id="IPR001845">
    <property type="entry name" value="HTH_ArsR_DNA-bd_dom"/>
</dbReference>
<keyword evidence="2" id="KW-0238">DNA-binding</keyword>
<evidence type="ECO:0000313" key="5">
    <source>
        <dbReference type="Proteomes" id="UP000093501"/>
    </source>
</evidence>
<dbReference type="PRINTS" id="PR00778">
    <property type="entry name" value="HTHARSR"/>
</dbReference>
<dbReference type="RefSeq" id="WP_068751620.1">
    <property type="nucleotide sequence ID" value="NZ_LR214441.1"/>
</dbReference>
<dbReference type="PROSITE" id="PS50987">
    <property type="entry name" value="HTH_ARSR_2"/>
    <property type="match status" value="1"/>
</dbReference>
<dbReference type="Gene3D" id="1.10.10.10">
    <property type="entry name" value="Winged helix-like DNA-binding domain superfamily/Winged helix DNA-binding domain"/>
    <property type="match status" value="1"/>
</dbReference>
<protein>
    <submittedName>
        <fullName evidence="4">Transcriptional regulator</fullName>
    </submittedName>
</protein>
<dbReference type="InterPro" id="IPR011991">
    <property type="entry name" value="ArsR-like_HTH"/>
</dbReference>
<dbReference type="Pfam" id="PF01022">
    <property type="entry name" value="HTH_5"/>
    <property type="match status" value="1"/>
</dbReference>
<keyword evidence="3" id="KW-0804">Transcription</keyword>
<dbReference type="SUPFAM" id="SSF46785">
    <property type="entry name" value="Winged helix' DNA-binding domain"/>
    <property type="match status" value="1"/>
</dbReference>
<name>A0A1C0ALW2_9ACTN</name>
<dbReference type="InterPro" id="IPR036390">
    <property type="entry name" value="WH_DNA-bd_sf"/>
</dbReference>
<dbReference type="InterPro" id="IPR036388">
    <property type="entry name" value="WH-like_DNA-bd_sf"/>
</dbReference>
<evidence type="ECO:0000313" key="4">
    <source>
        <dbReference type="EMBL" id="OCL33862.1"/>
    </source>
</evidence>
<evidence type="ECO:0000256" key="1">
    <source>
        <dbReference type="ARBA" id="ARBA00023015"/>
    </source>
</evidence>
<accession>A0A1C0ALW2</accession>
<comment type="caution">
    <text evidence="4">The sequence shown here is derived from an EMBL/GenBank/DDBJ whole genome shotgun (WGS) entry which is preliminary data.</text>
</comment>
<dbReference type="EMBL" id="MBQD01000021">
    <property type="protein sequence ID" value="OCL33862.1"/>
    <property type="molecule type" value="Genomic_DNA"/>
</dbReference>
<organism evidence="4 5">
    <name type="scientific">Tessaracoccus lapidicaptus</name>
    <dbReference type="NCBI Taxonomy" id="1427523"/>
    <lineage>
        <taxon>Bacteria</taxon>
        <taxon>Bacillati</taxon>
        <taxon>Actinomycetota</taxon>
        <taxon>Actinomycetes</taxon>
        <taxon>Propionibacteriales</taxon>
        <taxon>Propionibacteriaceae</taxon>
        <taxon>Tessaracoccus</taxon>
    </lineage>
</organism>
<dbReference type="InterPro" id="IPR051011">
    <property type="entry name" value="Metal_resp_trans_reg"/>
</dbReference>
<dbReference type="Proteomes" id="UP000093501">
    <property type="component" value="Unassembled WGS sequence"/>
</dbReference>
<reference evidence="5" key="1">
    <citation type="submission" date="2016-07" db="EMBL/GenBank/DDBJ databases">
        <authorList>
            <person name="Florea S."/>
            <person name="Webb J.S."/>
            <person name="Jaromczyk J."/>
            <person name="Schardl C.L."/>
        </authorList>
    </citation>
    <scope>NUCLEOTIDE SEQUENCE [LARGE SCALE GENOMIC DNA]</scope>
    <source>
        <strain evidence="5">IPBSL-7</strain>
    </source>
</reference>
<evidence type="ECO:0000256" key="2">
    <source>
        <dbReference type="ARBA" id="ARBA00023125"/>
    </source>
</evidence>
<gene>
    <name evidence="4" type="ORF">BCR15_04310</name>
</gene>
<keyword evidence="1" id="KW-0805">Transcription regulation</keyword>